<comment type="similarity">
    <text evidence="2">Belongs to the ABC transporter superfamily.</text>
</comment>
<evidence type="ECO:0000256" key="3">
    <source>
        <dbReference type="ARBA" id="ARBA00022448"/>
    </source>
</evidence>
<keyword evidence="13" id="KW-1185">Reference proteome</keyword>
<keyword evidence="6 12" id="KW-0067">ATP-binding</keyword>
<dbReference type="CDD" id="cd06261">
    <property type="entry name" value="TM_PBP2"/>
    <property type="match status" value="1"/>
</dbReference>
<evidence type="ECO:0000256" key="4">
    <source>
        <dbReference type="ARBA" id="ARBA00022692"/>
    </source>
</evidence>
<evidence type="ECO:0000256" key="5">
    <source>
        <dbReference type="ARBA" id="ARBA00022741"/>
    </source>
</evidence>
<dbReference type="Pfam" id="PF00005">
    <property type="entry name" value="ABC_tran"/>
    <property type="match status" value="2"/>
</dbReference>
<accession>A0A6M1LML8</accession>
<evidence type="ECO:0000256" key="8">
    <source>
        <dbReference type="ARBA" id="ARBA00023136"/>
    </source>
</evidence>
<reference evidence="12 13" key="1">
    <citation type="submission" date="2020-02" db="EMBL/GenBank/DDBJ databases">
        <authorList>
            <person name="Kim H.M."/>
            <person name="Jeon C.O."/>
        </authorList>
    </citation>
    <scope>NUCLEOTIDE SEQUENCE [LARGE SCALE GENOMIC DNA]</scope>
    <source>
        <strain evidence="12 13">PeD5</strain>
    </source>
</reference>
<dbReference type="Gene3D" id="1.10.3720.10">
    <property type="entry name" value="MetI-like"/>
    <property type="match status" value="1"/>
</dbReference>
<dbReference type="GO" id="GO:0016887">
    <property type="term" value="F:ATP hydrolysis activity"/>
    <property type="evidence" value="ECO:0007669"/>
    <property type="project" value="InterPro"/>
</dbReference>
<evidence type="ECO:0000259" key="10">
    <source>
        <dbReference type="PROSITE" id="PS50893"/>
    </source>
</evidence>
<dbReference type="InterPro" id="IPR027417">
    <property type="entry name" value="P-loop_NTPase"/>
</dbReference>
<dbReference type="InterPro" id="IPR050319">
    <property type="entry name" value="ABC_transp_ATP-bind"/>
</dbReference>
<dbReference type="SUPFAM" id="SSF161098">
    <property type="entry name" value="MetI-like"/>
    <property type="match status" value="1"/>
</dbReference>
<comment type="subcellular location">
    <subcellularLocation>
        <location evidence="1 9">Cell membrane</location>
        <topology evidence="1 9">Multi-pass membrane protein</topology>
    </subcellularLocation>
</comment>
<gene>
    <name evidence="12" type="ORF">G3576_16310</name>
</gene>
<evidence type="ECO:0000313" key="13">
    <source>
        <dbReference type="Proteomes" id="UP000475385"/>
    </source>
</evidence>
<dbReference type="InterPro" id="IPR017871">
    <property type="entry name" value="ABC_transporter-like_CS"/>
</dbReference>
<keyword evidence="4 9" id="KW-0812">Transmembrane</keyword>
<feature type="domain" description="ABC transporter" evidence="10">
    <location>
        <begin position="612"/>
        <end position="838"/>
    </location>
</feature>
<keyword evidence="8 9" id="KW-0472">Membrane</keyword>
<feature type="transmembrane region" description="Helical" evidence="9">
    <location>
        <begin position="193"/>
        <end position="212"/>
    </location>
</feature>
<dbReference type="EMBL" id="JAAIKB010000006">
    <property type="protein sequence ID" value="NGM21588.1"/>
    <property type="molecule type" value="Genomic_DNA"/>
</dbReference>
<sequence>MAERRPGFWRSGPFLALLLLLALVLPAEFIANDRPVLLWRGGEWTSPALRRPTEAQIGGHLPIPADFHDPAVQALLAAQGAWQAWPPIRFAPDTVAPGMPQAAPAAPGWRHLLGTDDQGRDVLARLVWGLRLSLLFGAIVTAAALLLGALMGAVQGWYAGAVDLVLQRLTEIWSGVPLLFLLMMLAGALVPNLWLLAFVMALFFWMGIAGLTRAEFLRLRGQDFVRAATALGASGARIMRVHILPNALAPVIATAPFLAAGAMTLLASLDLLGLGLPPGTPSLGEMMAQARNNLQAPWLAATAIVALGGVLLVLTLLGQRLRDVLDPRLASARRTVQPLALPSRHPGAVLEVLALEVDFGTVHAVRGASLAVAPGEAVALLGDSGSGKTVTVLAACGLLPPQVSRIAGSARIAGQEMVGAPEALRRRVLRDHVGLVFQEPAAALNPLQPVFRQVTEAAATAGLSRQQAVLRATELLNLVGLAEVVARPRDLPHRFSGGQLQRAVIAMAIARRPILLLADEPTASLDGELRAALLALLDDLRRRLGMALLLVTHDAEAARAVASRILVMAEGRIVAEMPADAPAESAPAPLRRLLAPPMALPRRPAPPGRPLLAARGLTVRYGGTTALDGVDLTLHRGRTLAVTGPSGCGKTSLALALLRLVPAEGEVLLDGAPVPPGRAWRRRIQPVFQNPAATLSPRLTVAETLAEPLMIHAPAMPATARRAAVDRALAEVGLDVAHGARRPAQLSGGQRQRVAIARALITAPEVVVLDEPTSALDRSVEAEIIALLRRLQVVKGCAFLLVTHDPRVVAALADEELRLLAGRMRDAAPLHPGPRGALP</sequence>
<proteinExistence type="inferred from homology"/>
<feature type="transmembrane region" description="Helical" evidence="9">
    <location>
        <begin position="170"/>
        <end position="187"/>
    </location>
</feature>
<evidence type="ECO:0000256" key="7">
    <source>
        <dbReference type="ARBA" id="ARBA00022989"/>
    </source>
</evidence>
<dbReference type="AlphaFoldDB" id="A0A6M1LML8"/>
<dbReference type="GO" id="GO:0055085">
    <property type="term" value="P:transmembrane transport"/>
    <property type="evidence" value="ECO:0007669"/>
    <property type="project" value="InterPro"/>
</dbReference>
<dbReference type="GO" id="GO:0005524">
    <property type="term" value="F:ATP binding"/>
    <property type="evidence" value="ECO:0007669"/>
    <property type="project" value="UniProtKB-KW"/>
</dbReference>
<evidence type="ECO:0000256" key="1">
    <source>
        <dbReference type="ARBA" id="ARBA00004651"/>
    </source>
</evidence>
<name>A0A6M1LML8_9PROT</name>
<evidence type="ECO:0000313" key="12">
    <source>
        <dbReference type="EMBL" id="NGM21588.1"/>
    </source>
</evidence>
<evidence type="ECO:0000259" key="11">
    <source>
        <dbReference type="PROSITE" id="PS50928"/>
    </source>
</evidence>
<keyword evidence="3 9" id="KW-0813">Transport</keyword>
<reference evidence="12 13" key="2">
    <citation type="submission" date="2020-03" db="EMBL/GenBank/DDBJ databases">
        <title>Roseomonas stagni sp. nov., isolated from pond water in Japan.</title>
        <authorList>
            <person name="Furuhata K."/>
            <person name="Miyamoto H."/>
            <person name="Goto K."/>
        </authorList>
    </citation>
    <scope>NUCLEOTIDE SEQUENCE [LARGE SCALE GENOMIC DNA]</scope>
    <source>
        <strain evidence="12 13">PeD5</strain>
    </source>
</reference>
<dbReference type="SUPFAM" id="SSF52540">
    <property type="entry name" value="P-loop containing nucleoside triphosphate hydrolases"/>
    <property type="match status" value="2"/>
</dbReference>
<dbReference type="SMART" id="SM00382">
    <property type="entry name" value="AAA"/>
    <property type="match status" value="2"/>
</dbReference>
<dbReference type="InterPro" id="IPR035906">
    <property type="entry name" value="MetI-like_sf"/>
</dbReference>
<evidence type="ECO:0000256" key="9">
    <source>
        <dbReference type="RuleBase" id="RU363032"/>
    </source>
</evidence>
<organism evidence="12 13">
    <name type="scientific">Falsiroseomonas algicola</name>
    <dbReference type="NCBI Taxonomy" id="2716930"/>
    <lineage>
        <taxon>Bacteria</taxon>
        <taxon>Pseudomonadati</taxon>
        <taxon>Pseudomonadota</taxon>
        <taxon>Alphaproteobacteria</taxon>
        <taxon>Acetobacterales</taxon>
        <taxon>Roseomonadaceae</taxon>
        <taxon>Falsiroseomonas</taxon>
    </lineage>
</organism>
<dbReference type="InterPro" id="IPR000515">
    <property type="entry name" value="MetI-like"/>
</dbReference>
<feature type="transmembrane region" description="Helical" evidence="9">
    <location>
        <begin position="296"/>
        <end position="318"/>
    </location>
</feature>
<comment type="caution">
    <text evidence="12">The sequence shown here is derived from an EMBL/GenBank/DDBJ whole genome shotgun (WGS) entry which is preliminary data.</text>
</comment>
<dbReference type="PANTHER" id="PTHR43776:SF7">
    <property type="entry name" value="D,D-DIPEPTIDE TRANSPORT ATP-BINDING PROTEIN DDPF-RELATED"/>
    <property type="match status" value="1"/>
</dbReference>
<dbReference type="GO" id="GO:0005886">
    <property type="term" value="C:plasma membrane"/>
    <property type="evidence" value="ECO:0007669"/>
    <property type="project" value="UniProtKB-SubCell"/>
</dbReference>
<dbReference type="InterPro" id="IPR003439">
    <property type="entry name" value="ABC_transporter-like_ATP-bd"/>
</dbReference>
<dbReference type="PROSITE" id="PS00211">
    <property type="entry name" value="ABC_TRANSPORTER_1"/>
    <property type="match status" value="2"/>
</dbReference>
<dbReference type="PANTHER" id="PTHR43776">
    <property type="entry name" value="TRANSPORT ATP-BINDING PROTEIN"/>
    <property type="match status" value="1"/>
</dbReference>
<keyword evidence="5" id="KW-0547">Nucleotide-binding</keyword>
<dbReference type="CDD" id="cd03257">
    <property type="entry name" value="ABC_NikE_OppD_transporters"/>
    <property type="match status" value="1"/>
</dbReference>
<keyword evidence="7 9" id="KW-1133">Transmembrane helix</keyword>
<dbReference type="InterPro" id="IPR003593">
    <property type="entry name" value="AAA+_ATPase"/>
</dbReference>
<feature type="domain" description="ABC transporter" evidence="10">
    <location>
        <begin position="350"/>
        <end position="595"/>
    </location>
</feature>
<feature type="transmembrane region" description="Helical" evidence="9">
    <location>
        <begin position="134"/>
        <end position="158"/>
    </location>
</feature>
<dbReference type="Gene3D" id="3.40.50.300">
    <property type="entry name" value="P-loop containing nucleotide triphosphate hydrolases"/>
    <property type="match status" value="2"/>
</dbReference>
<comment type="similarity">
    <text evidence="9">Belongs to the binding-protein-dependent transport system permease family.</text>
</comment>
<protein>
    <submittedName>
        <fullName evidence="12">ATP-binding cassette domain-containing protein</fullName>
    </submittedName>
</protein>
<dbReference type="PROSITE" id="PS50928">
    <property type="entry name" value="ABC_TM1"/>
    <property type="match status" value="1"/>
</dbReference>
<feature type="domain" description="ABC transmembrane type-1" evidence="11">
    <location>
        <begin position="130"/>
        <end position="317"/>
    </location>
</feature>
<evidence type="ECO:0000256" key="2">
    <source>
        <dbReference type="ARBA" id="ARBA00005417"/>
    </source>
</evidence>
<dbReference type="Proteomes" id="UP000475385">
    <property type="component" value="Unassembled WGS sequence"/>
</dbReference>
<dbReference type="RefSeq" id="WP_164695494.1">
    <property type="nucleotide sequence ID" value="NZ_JAAIKB010000006.1"/>
</dbReference>
<evidence type="ECO:0000256" key="6">
    <source>
        <dbReference type="ARBA" id="ARBA00022840"/>
    </source>
</evidence>
<dbReference type="PROSITE" id="PS50893">
    <property type="entry name" value="ABC_TRANSPORTER_2"/>
    <property type="match status" value="2"/>
</dbReference>
<dbReference type="Pfam" id="PF00528">
    <property type="entry name" value="BPD_transp_1"/>
    <property type="match status" value="1"/>
</dbReference>